<name>A0A919SB80_9ACTN</name>
<gene>
    <name evidence="1" type="ORF">Aco04nite_15120</name>
</gene>
<dbReference type="Proteomes" id="UP000680865">
    <property type="component" value="Unassembled WGS sequence"/>
</dbReference>
<organism evidence="1 2">
    <name type="scientific">Winogradskya consettensis</name>
    <dbReference type="NCBI Taxonomy" id="113560"/>
    <lineage>
        <taxon>Bacteria</taxon>
        <taxon>Bacillati</taxon>
        <taxon>Actinomycetota</taxon>
        <taxon>Actinomycetes</taxon>
        <taxon>Micromonosporales</taxon>
        <taxon>Micromonosporaceae</taxon>
        <taxon>Winogradskya</taxon>
    </lineage>
</organism>
<evidence type="ECO:0000313" key="2">
    <source>
        <dbReference type="Proteomes" id="UP000680865"/>
    </source>
</evidence>
<dbReference type="EMBL" id="BOQP01000006">
    <property type="protein sequence ID" value="GIM69392.1"/>
    <property type="molecule type" value="Genomic_DNA"/>
</dbReference>
<sequence length="165" mass="17590">MGCITAGEQCARIRESAGQGPARRSTLVRIKERGGGAVSGTGISALAEIIGTAPRRPVDPPSAGEMPAILAAAQHRSGPPLKIRRFESEDGPGYWRWDCSGCGEYGGGRHHPDAINRAMRHCAEHPGHSSSLLPPARCRERDTRLAVHPMLFAMDDEPGPEPLAV</sequence>
<protein>
    <submittedName>
        <fullName evidence="1">Uncharacterized protein</fullName>
    </submittedName>
</protein>
<comment type="caution">
    <text evidence="1">The sequence shown here is derived from an EMBL/GenBank/DDBJ whole genome shotgun (WGS) entry which is preliminary data.</text>
</comment>
<evidence type="ECO:0000313" key="1">
    <source>
        <dbReference type="EMBL" id="GIM69392.1"/>
    </source>
</evidence>
<keyword evidence="2" id="KW-1185">Reference proteome</keyword>
<dbReference type="AlphaFoldDB" id="A0A919SB80"/>
<proteinExistence type="predicted"/>
<accession>A0A919SB80</accession>
<reference evidence="1" key="1">
    <citation type="submission" date="2021-03" db="EMBL/GenBank/DDBJ databases">
        <title>Whole genome shotgun sequence of Actinoplanes consettensis NBRC 14913.</title>
        <authorList>
            <person name="Komaki H."/>
            <person name="Tamura T."/>
        </authorList>
    </citation>
    <scope>NUCLEOTIDE SEQUENCE</scope>
    <source>
        <strain evidence="1">NBRC 14913</strain>
    </source>
</reference>